<dbReference type="SUPFAM" id="SSF52540">
    <property type="entry name" value="P-loop containing nucleoside triphosphate hydrolases"/>
    <property type="match status" value="1"/>
</dbReference>
<dbReference type="InterPro" id="IPR041664">
    <property type="entry name" value="AAA_16"/>
</dbReference>
<protein>
    <submittedName>
        <fullName evidence="5">Regulatory protein, luxR family</fullName>
    </submittedName>
</protein>
<dbReference type="CDD" id="cd06170">
    <property type="entry name" value="LuxR_C_like"/>
    <property type="match status" value="1"/>
</dbReference>
<name>A0A1H6UF61_9MICO</name>
<gene>
    <name evidence="5" type="ORF">SAMN05421637_0329</name>
</gene>
<evidence type="ECO:0000313" key="5">
    <source>
        <dbReference type="EMBL" id="SEI89314.1"/>
    </source>
</evidence>
<dbReference type="Gene3D" id="1.25.40.10">
    <property type="entry name" value="Tetratricopeptide repeat domain"/>
    <property type="match status" value="1"/>
</dbReference>
<dbReference type="PANTHER" id="PTHR16305">
    <property type="entry name" value="TESTICULAR SOLUBLE ADENYLYL CYCLASE"/>
    <property type="match status" value="1"/>
</dbReference>
<dbReference type="GO" id="GO:0004016">
    <property type="term" value="F:adenylate cyclase activity"/>
    <property type="evidence" value="ECO:0007669"/>
    <property type="project" value="TreeGrafter"/>
</dbReference>
<dbReference type="OrthoDB" id="5476461at2"/>
<reference evidence="6" key="1">
    <citation type="submission" date="2016-10" db="EMBL/GenBank/DDBJ databases">
        <authorList>
            <person name="Varghese N."/>
        </authorList>
    </citation>
    <scope>NUCLEOTIDE SEQUENCE [LARGE SCALE GENOMIC DNA]</scope>
    <source>
        <strain evidence="6">DSM 24868</strain>
    </source>
</reference>
<feature type="domain" description="HTH luxR-type" evidence="4">
    <location>
        <begin position="933"/>
        <end position="998"/>
    </location>
</feature>
<dbReference type="Pfam" id="PF00196">
    <property type="entry name" value="GerE"/>
    <property type="match status" value="1"/>
</dbReference>
<dbReference type="GO" id="GO:0005524">
    <property type="term" value="F:ATP binding"/>
    <property type="evidence" value="ECO:0007669"/>
    <property type="project" value="UniProtKB-KW"/>
</dbReference>
<accession>A0A1H6UF61</accession>
<dbReference type="InterPro" id="IPR027417">
    <property type="entry name" value="P-loop_NTPase"/>
</dbReference>
<dbReference type="PROSITE" id="PS50043">
    <property type="entry name" value="HTH_LUXR_2"/>
    <property type="match status" value="1"/>
</dbReference>
<dbReference type="SMART" id="SM00421">
    <property type="entry name" value="HTH_LUXR"/>
    <property type="match status" value="1"/>
</dbReference>
<keyword evidence="1" id="KW-0547">Nucleotide-binding</keyword>
<evidence type="ECO:0000259" key="4">
    <source>
        <dbReference type="PROSITE" id="PS50043"/>
    </source>
</evidence>
<evidence type="ECO:0000256" key="1">
    <source>
        <dbReference type="ARBA" id="ARBA00022741"/>
    </source>
</evidence>
<dbReference type="GO" id="GO:0003677">
    <property type="term" value="F:DNA binding"/>
    <property type="evidence" value="ECO:0007669"/>
    <property type="project" value="InterPro"/>
</dbReference>
<evidence type="ECO:0000256" key="3">
    <source>
        <dbReference type="SAM" id="MobiDB-lite"/>
    </source>
</evidence>
<dbReference type="InterPro" id="IPR000792">
    <property type="entry name" value="Tscrpt_reg_LuxR_C"/>
</dbReference>
<evidence type="ECO:0000313" key="6">
    <source>
        <dbReference type="Proteomes" id="UP000183315"/>
    </source>
</evidence>
<dbReference type="STRING" id="1043493.SAMN05421637_0329"/>
<sequence length="1000" mass="105704">MVSEAPRRTGPTPPGSWSRRRDTWAAGPGRVTGPAGGLPLRESPVLVARERELSTLVDALDAGADGAPSAVIVRGEAGIGKSRLVRELLDRARAMPDTVIATGTCVESGPVGAPYGAVRRLLHELALEVGVDALGDAAGSPRVRATLARLVPELDDGADAPPATGVDYVAEAVERVLERLSVDHHLVLVLEDLHWADDATRGLVRTLGATLRGSRLTLLLTYRADDVRTGHPLRATVAELERNRAISTVDVGRLDRHEVAEQIRRLTGAEPDAATVHAIEERSEGVPLFVEELVLSPDARLTGTLEDIVLARYERLGTAARAVARLLSVAADGVDEELLARAWAGRPADFRRGLEEALGAGAIRADGTALAFHHALLREAVQATLMPRERATAHARLALLLQGLVDDGRRDLAAGAAHHWRAAGEPGRAFDATVLALAGARAQYAMASAARLGEQLLELWDEVPDPEARADASALAIRCRIAEDLRDSGQMHAAMRAIDAALATAPERGAELERARLHAAAMSLASEHVGAAAAAVHVEPIETLLRGRTDAAALPYLVQARALSAHLVDRVTAMRVSDEVVDLAATSGDPSILSMALCKRSTVRARDGEYEAALADLDHALAIDEGAMLWGRCATANIVDTLNRLGRYDDAVEAGESAITDAIDVGLERRIGAPITANVAEALVNAGRLDEALVHVRRASTLLRGESPRWECFLLEIEAVAALWDGHLDRAAELLAAEAPLLPDPEDDAEGAFNAAALTVDLALARRAAAPPAEASRLLDDASRAAAMLLHPEAVRDPSAAAMLLLATCRAIAAARAARVPDDAALVDRAVALRDTQPDHPATAHVRALVDALLAGPDDVDRWRRAVDACGAGRSPRRLVHESRLRLALALRRAGDRRTAETMLAEVARDAGADGASLVGGWAAAALVRREETRSPLDSLTSREQEVLALVAGGLTNPQIGARLHIAPKTASVHVSAILAKVGAANRAEAAAWFSEHGRR</sequence>
<keyword evidence="6" id="KW-1185">Reference proteome</keyword>
<dbReference type="Gene3D" id="3.40.50.300">
    <property type="entry name" value="P-loop containing nucleotide triphosphate hydrolases"/>
    <property type="match status" value="1"/>
</dbReference>
<dbReference type="SUPFAM" id="SSF46894">
    <property type="entry name" value="C-terminal effector domain of the bipartite response regulators"/>
    <property type="match status" value="1"/>
</dbReference>
<dbReference type="Pfam" id="PF13191">
    <property type="entry name" value="AAA_16"/>
    <property type="match status" value="1"/>
</dbReference>
<organism evidence="5 6">
    <name type="scientific">Demequina mangrovi</name>
    <dbReference type="NCBI Taxonomy" id="1043493"/>
    <lineage>
        <taxon>Bacteria</taxon>
        <taxon>Bacillati</taxon>
        <taxon>Actinomycetota</taxon>
        <taxon>Actinomycetes</taxon>
        <taxon>Micrococcales</taxon>
        <taxon>Demequinaceae</taxon>
        <taxon>Demequina</taxon>
    </lineage>
</organism>
<keyword evidence="2" id="KW-0067">ATP-binding</keyword>
<evidence type="ECO:0000256" key="2">
    <source>
        <dbReference type="ARBA" id="ARBA00022840"/>
    </source>
</evidence>
<dbReference type="AlphaFoldDB" id="A0A1H6UF61"/>
<dbReference type="SUPFAM" id="SSF48452">
    <property type="entry name" value="TPR-like"/>
    <property type="match status" value="1"/>
</dbReference>
<dbReference type="EMBL" id="FNZI01000001">
    <property type="protein sequence ID" value="SEI89314.1"/>
    <property type="molecule type" value="Genomic_DNA"/>
</dbReference>
<dbReference type="InterPro" id="IPR011990">
    <property type="entry name" value="TPR-like_helical_dom_sf"/>
</dbReference>
<dbReference type="GO" id="GO:0005737">
    <property type="term" value="C:cytoplasm"/>
    <property type="evidence" value="ECO:0007669"/>
    <property type="project" value="TreeGrafter"/>
</dbReference>
<dbReference type="Proteomes" id="UP000183315">
    <property type="component" value="Unassembled WGS sequence"/>
</dbReference>
<dbReference type="InterPro" id="IPR016032">
    <property type="entry name" value="Sig_transdc_resp-reg_C-effctor"/>
</dbReference>
<dbReference type="Gene3D" id="1.10.10.10">
    <property type="entry name" value="Winged helix-like DNA-binding domain superfamily/Winged helix DNA-binding domain"/>
    <property type="match status" value="1"/>
</dbReference>
<feature type="region of interest" description="Disordered" evidence="3">
    <location>
        <begin position="1"/>
        <end position="40"/>
    </location>
</feature>
<dbReference type="PANTHER" id="PTHR16305:SF35">
    <property type="entry name" value="TRANSCRIPTIONAL ACTIVATOR DOMAIN"/>
    <property type="match status" value="1"/>
</dbReference>
<dbReference type="GO" id="GO:0006355">
    <property type="term" value="P:regulation of DNA-templated transcription"/>
    <property type="evidence" value="ECO:0007669"/>
    <property type="project" value="InterPro"/>
</dbReference>
<dbReference type="eggNOG" id="COG2909">
    <property type="taxonomic scope" value="Bacteria"/>
</dbReference>
<dbReference type="InterPro" id="IPR036388">
    <property type="entry name" value="WH-like_DNA-bd_sf"/>
</dbReference>
<proteinExistence type="predicted"/>
<dbReference type="PRINTS" id="PR00038">
    <property type="entry name" value="HTHLUXR"/>
</dbReference>